<keyword evidence="4" id="KW-1185">Reference proteome</keyword>
<evidence type="ECO:0000256" key="1">
    <source>
        <dbReference type="SAM" id="MobiDB-lite"/>
    </source>
</evidence>
<proteinExistence type="predicted"/>
<protein>
    <submittedName>
        <fullName evidence="3">Uncharacterized protein</fullName>
    </submittedName>
</protein>
<accession>A0A2G9CDA6</accession>
<comment type="caution">
    <text evidence="3">The sequence shown here is derived from an EMBL/GenBank/DDBJ whole genome shotgun (WGS) entry which is preliminary data.</text>
</comment>
<dbReference type="AlphaFoldDB" id="A0A2G9CDA6"/>
<reference evidence="3 4" key="1">
    <citation type="submission" date="2017-11" db="EMBL/GenBank/DDBJ databases">
        <title>Draft genome sequence of Mitsuaria sp. HWN-4.</title>
        <authorList>
            <person name="Gundlapally S.R."/>
        </authorList>
    </citation>
    <scope>NUCLEOTIDE SEQUENCE [LARGE SCALE GENOMIC DNA]</scope>
    <source>
        <strain evidence="3 4">HWN-4</strain>
    </source>
</reference>
<dbReference type="Proteomes" id="UP000231501">
    <property type="component" value="Unassembled WGS sequence"/>
</dbReference>
<evidence type="ECO:0000313" key="4">
    <source>
        <dbReference type="Proteomes" id="UP000231501"/>
    </source>
</evidence>
<dbReference type="RefSeq" id="WP_099860276.1">
    <property type="nucleotide sequence ID" value="NZ_PEOG01000010.1"/>
</dbReference>
<gene>
    <name evidence="3" type="ORF">CS062_04370</name>
</gene>
<name>A0A2G9CDA6_9BURK</name>
<feature type="region of interest" description="Disordered" evidence="1">
    <location>
        <begin position="130"/>
        <end position="153"/>
    </location>
</feature>
<sequence length="190" mass="20181">MSTSSDLHAVPRPAGWHRRSVLLLAAVTLALGACAQPAPPPPPPASDGFSAGITFDAKADGVDLETPLYPGAVPYKDRDEDKSGVRMSLWGGLFGLRLAAGKFQSQDDVDRIGRFYRRALARYGTPLDCGAADAPRGKPRDSGPLTCDDDKPDAGGRLYKVGLPKDFRVVALKPLPDGTTQISVARVSLR</sequence>
<evidence type="ECO:0000313" key="3">
    <source>
        <dbReference type="EMBL" id="PIM54387.1"/>
    </source>
</evidence>
<feature type="signal peptide" evidence="2">
    <location>
        <begin position="1"/>
        <end position="35"/>
    </location>
</feature>
<dbReference type="OrthoDB" id="119905at2"/>
<keyword evidence="2" id="KW-0732">Signal</keyword>
<feature type="chain" id="PRO_5013721997" evidence="2">
    <location>
        <begin position="36"/>
        <end position="190"/>
    </location>
</feature>
<organism evidence="3 4">
    <name type="scientific">Roseateles chitinivorans</name>
    <dbReference type="NCBI Taxonomy" id="2917965"/>
    <lineage>
        <taxon>Bacteria</taxon>
        <taxon>Pseudomonadati</taxon>
        <taxon>Pseudomonadota</taxon>
        <taxon>Betaproteobacteria</taxon>
        <taxon>Burkholderiales</taxon>
        <taxon>Sphaerotilaceae</taxon>
        <taxon>Roseateles</taxon>
    </lineage>
</organism>
<evidence type="ECO:0000256" key="2">
    <source>
        <dbReference type="SAM" id="SignalP"/>
    </source>
</evidence>
<dbReference type="EMBL" id="PEOG01000010">
    <property type="protein sequence ID" value="PIM54387.1"/>
    <property type="molecule type" value="Genomic_DNA"/>
</dbReference>